<dbReference type="GO" id="GO:0000179">
    <property type="term" value="F:rRNA (adenine-N6,N6-)-dimethyltransferase activity"/>
    <property type="evidence" value="ECO:0007669"/>
    <property type="project" value="InterPro"/>
</dbReference>
<sequence>MAGTLWGGEGGQRRGPGHRKTPGQRTPHPRDSWHWELPDRRYRDTPTSGTPGTENLRPPAPGTPDPRDSRSQQSPTPGTLGTGKPRPPGLPVLTAPDPWDSRPGNPRPPVPEPPGFARTPAHLRPPEPEVSGKHAAGPVPAVTSSARAAAGTRRRRALRDTRAVARLLRDVYGDVISTSRSIGDDMPGVAAGPVTSRVPGGAAMAAAPRAAPEPSWQSPEQRRAADIIRLLSLYRPLLDAFVIDFFTEDLWSQLPPSWQPALAGATPEQLAGFLGGRGGPGAAWPLSLLAFGAAARALAFPRGCPGSAPRPPCQSCRLPPLLRRHVKPKKQHEIQRLGKLLQRLSCATGCEHVVDVGAGQGHLSRFLSFALGLRVTAVESDARLSALAERFDQELLQELAKPRALAHRRPSPCPPRAPQHIPGRLDPAAPWGELLLPPDPPGAGPAARNPLGGPRGSEDGHRVLVTGLHACGDLGPALLCHFARSPAVAAVALVGCCYMKLSSAPEQQQQHPGYPLSASVAALPGHQLSYRAREAACHALEEYQARLREGSAHLRAHCYRAVLESLIRAAEPGKRHLGLQPGRKAHSLSFTQYAQLGLPLAGLDPKGVPLDSGAVGAMLEQQHKVVAFCTLGQLLAPLVETLILLDRLLYLREQGFHCALVPLFNPRFSPRNLVLVAARTPLATALAGLAKDTEDGHSSEDEEEAETPREGQNHQ</sequence>
<keyword evidence="4" id="KW-1185">Reference proteome</keyword>
<name>A0A8C5J7K6_JUNHY</name>
<dbReference type="Pfam" id="PF13679">
    <property type="entry name" value="Methyltransf_32"/>
    <property type="match status" value="1"/>
</dbReference>
<accession>A0A8C5J7K6</accession>
<feature type="region of interest" description="Disordered" evidence="1">
    <location>
        <begin position="687"/>
        <end position="715"/>
    </location>
</feature>
<organism evidence="3 4">
    <name type="scientific">Junco hyemalis</name>
    <name type="common">Dark-eyed junco</name>
    <dbReference type="NCBI Taxonomy" id="40217"/>
    <lineage>
        <taxon>Eukaryota</taxon>
        <taxon>Metazoa</taxon>
        <taxon>Chordata</taxon>
        <taxon>Craniata</taxon>
        <taxon>Vertebrata</taxon>
        <taxon>Euteleostomi</taxon>
        <taxon>Archelosauria</taxon>
        <taxon>Archosauria</taxon>
        <taxon>Dinosauria</taxon>
        <taxon>Saurischia</taxon>
        <taxon>Theropoda</taxon>
        <taxon>Coelurosauria</taxon>
        <taxon>Aves</taxon>
        <taxon>Neognathae</taxon>
        <taxon>Neoaves</taxon>
        <taxon>Telluraves</taxon>
        <taxon>Australaves</taxon>
        <taxon>Passeriformes</taxon>
        <taxon>Passerellidae</taxon>
        <taxon>Junco</taxon>
    </lineage>
</organism>
<evidence type="ECO:0000256" key="1">
    <source>
        <dbReference type="SAM" id="MobiDB-lite"/>
    </source>
</evidence>
<feature type="region of interest" description="Disordered" evidence="1">
    <location>
        <begin position="1"/>
        <end position="157"/>
    </location>
</feature>
<dbReference type="AlphaFoldDB" id="A0A8C5J7K6"/>
<feature type="compositionally biased region" description="Pro residues" evidence="1">
    <location>
        <begin position="105"/>
        <end position="114"/>
    </location>
</feature>
<evidence type="ECO:0000313" key="4">
    <source>
        <dbReference type="Proteomes" id="UP000694408"/>
    </source>
</evidence>
<feature type="compositionally biased region" description="Basic and acidic residues" evidence="1">
    <location>
        <begin position="28"/>
        <end position="44"/>
    </location>
</feature>
<feature type="compositionally biased region" description="Basic and acidic residues" evidence="1">
    <location>
        <begin position="706"/>
        <end position="715"/>
    </location>
</feature>
<dbReference type="PANTHER" id="PTHR12496">
    <property type="entry name" value="CGI-41 METHYLTRANSFERASE"/>
    <property type="match status" value="1"/>
</dbReference>
<feature type="domain" description="Methyltransferase" evidence="2">
    <location>
        <begin position="329"/>
        <end position="503"/>
    </location>
</feature>
<dbReference type="InterPro" id="IPR029063">
    <property type="entry name" value="SAM-dependent_MTases_sf"/>
</dbReference>
<dbReference type="Proteomes" id="UP000694408">
    <property type="component" value="Unplaced"/>
</dbReference>
<dbReference type="PANTHER" id="PTHR12496:SF2">
    <property type="entry name" value="METHYLTRANSFERASE-LIKE PROTEIN 25B"/>
    <property type="match status" value="1"/>
</dbReference>
<feature type="region of interest" description="Disordered" evidence="1">
    <location>
        <begin position="437"/>
        <end position="459"/>
    </location>
</feature>
<evidence type="ECO:0000313" key="3">
    <source>
        <dbReference type="Ensembl" id="ENSJHYP00000015122.1"/>
    </source>
</evidence>
<feature type="compositionally biased region" description="Low complexity" evidence="1">
    <location>
        <begin position="141"/>
        <end position="151"/>
    </location>
</feature>
<feature type="compositionally biased region" description="Gly residues" evidence="1">
    <location>
        <begin position="1"/>
        <end position="14"/>
    </location>
</feature>
<dbReference type="InterPro" id="IPR020596">
    <property type="entry name" value="rRNA_Ade_Mease_Trfase_CS"/>
</dbReference>
<protein>
    <submittedName>
        <fullName evidence="3">Ribosomal RNA adenine dimethylase domain containing 1</fullName>
    </submittedName>
</protein>
<proteinExistence type="predicted"/>
<dbReference type="OMA" id="YRWITES"/>
<dbReference type="PROSITE" id="PS01131">
    <property type="entry name" value="RRNA_A_DIMETH"/>
    <property type="match status" value="1"/>
</dbReference>
<evidence type="ECO:0000259" key="2">
    <source>
        <dbReference type="Pfam" id="PF13679"/>
    </source>
</evidence>
<dbReference type="CDD" id="cd02440">
    <property type="entry name" value="AdoMet_MTases"/>
    <property type="match status" value="1"/>
</dbReference>
<dbReference type="SUPFAM" id="SSF53335">
    <property type="entry name" value="S-adenosyl-L-methionine-dependent methyltransferases"/>
    <property type="match status" value="1"/>
</dbReference>
<dbReference type="InterPro" id="IPR025714">
    <property type="entry name" value="Methyltranfer_dom"/>
</dbReference>
<reference evidence="3" key="2">
    <citation type="submission" date="2025-09" db="UniProtKB">
        <authorList>
            <consortium name="Ensembl"/>
        </authorList>
    </citation>
    <scope>IDENTIFICATION</scope>
</reference>
<dbReference type="Ensembl" id="ENSJHYT00000018249.1">
    <property type="protein sequence ID" value="ENSJHYP00000015122.1"/>
    <property type="gene ID" value="ENSJHYG00000011654.1"/>
</dbReference>
<dbReference type="InterPro" id="IPR052220">
    <property type="entry name" value="METTL25"/>
</dbReference>
<reference evidence="3" key="1">
    <citation type="submission" date="2025-08" db="UniProtKB">
        <authorList>
            <consortium name="Ensembl"/>
        </authorList>
    </citation>
    <scope>IDENTIFICATION</scope>
</reference>